<keyword evidence="3" id="KW-1185">Reference proteome</keyword>
<dbReference type="GO" id="GO:0003700">
    <property type="term" value="F:DNA-binding transcription factor activity"/>
    <property type="evidence" value="ECO:0007669"/>
    <property type="project" value="TreeGrafter"/>
</dbReference>
<dbReference type="NCBIfam" id="TIGR00738">
    <property type="entry name" value="rrf2_super"/>
    <property type="match status" value="1"/>
</dbReference>
<dbReference type="RefSeq" id="WP_070792099.1">
    <property type="nucleotide sequence ID" value="NZ_MKIR01000012.1"/>
</dbReference>
<evidence type="ECO:0000256" key="1">
    <source>
        <dbReference type="ARBA" id="ARBA00023125"/>
    </source>
</evidence>
<organism evidence="2 3">
    <name type="scientific">Floricoccus tropicus</name>
    <dbReference type="NCBI Taxonomy" id="1859473"/>
    <lineage>
        <taxon>Bacteria</taxon>
        <taxon>Bacillati</taxon>
        <taxon>Bacillota</taxon>
        <taxon>Bacilli</taxon>
        <taxon>Lactobacillales</taxon>
        <taxon>Streptococcaceae</taxon>
        <taxon>Floricoccus</taxon>
    </lineage>
</organism>
<dbReference type="STRING" id="1859473.BG261_03095"/>
<protein>
    <recommendedName>
        <fullName evidence="4">Rrf2 family transcriptional regulator</fullName>
    </recommendedName>
</protein>
<dbReference type="InterPro" id="IPR036388">
    <property type="entry name" value="WH-like_DNA-bd_sf"/>
</dbReference>
<dbReference type="GO" id="GO:0005829">
    <property type="term" value="C:cytosol"/>
    <property type="evidence" value="ECO:0007669"/>
    <property type="project" value="TreeGrafter"/>
</dbReference>
<evidence type="ECO:0000313" key="3">
    <source>
        <dbReference type="Proteomes" id="UP000178622"/>
    </source>
</evidence>
<proteinExistence type="predicted"/>
<dbReference type="SUPFAM" id="SSF46785">
    <property type="entry name" value="Winged helix' DNA-binding domain"/>
    <property type="match status" value="1"/>
</dbReference>
<dbReference type="CDD" id="cd00090">
    <property type="entry name" value="HTH_ARSR"/>
    <property type="match status" value="1"/>
</dbReference>
<dbReference type="OrthoDB" id="9808360at2"/>
<dbReference type="EMBL" id="MKIR01000012">
    <property type="protein sequence ID" value="OFI49582.1"/>
    <property type="molecule type" value="Genomic_DNA"/>
</dbReference>
<dbReference type="InterPro" id="IPR011991">
    <property type="entry name" value="ArsR-like_HTH"/>
</dbReference>
<reference evidence="3" key="1">
    <citation type="submission" date="2016-09" db="EMBL/GenBank/DDBJ databases">
        <title>Draft genome sequence of a novel species of the family Streptococcaceae isolated from flowers.</title>
        <authorList>
            <person name="Chuah L.-O."/>
            <person name="Yap K.-P."/>
            <person name="Thong K.L."/>
            <person name="Liong M.T."/>
            <person name="Ahmad R."/>
            <person name="Rusul G."/>
        </authorList>
    </citation>
    <scope>NUCLEOTIDE SEQUENCE [LARGE SCALE GENOMIC DNA]</scope>
    <source>
        <strain evidence="3">DF1</strain>
    </source>
</reference>
<name>A0A1E8GMW3_9LACT</name>
<dbReference type="PANTHER" id="PTHR33221:SF9">
    <property type="entry name" value="RRF2 FAMILY PROTEIN"/>
    <property type="match status" value="1"/>
</dbReference>
<dbReference type="Gene3D" id="1.10.10.10">
    <property type="entry name" value="Winged helix-like DNA-binding domain superfamily/Winged helix DNA-binding domain"/>
    <property type="match status" value="1"/>
</dbReference>
<dbReference type="Pfam" id="PF02082">
    <property type="entry name" value="Rrf2"/>
    <property type="match status" value="1"/>
</dbReference>
<dbReference type="Proteomes" id="UP000178622">
    <property type="component" value="Unassembled WGS sequence"/>
</dbReference>
<sequence length="130" mass="14483">MKFTKATNIGLHVMTYMVQNNANKVNLTINELAEKFEVSPSYLSKILTLLAKENLVRSVSGVKGGYKLGSNFNDITFFDVIKATEALTDNKECLSGNEENKCPINTTLEAAEIAMWDYLKLQKLSELEGL</sequence>
<dbReference type="AlphaFoldDB" id="A0A1E8GMW3"/>
<dbReference type="PANTHER" id="PTHR33221">
    <property type="entry name" value="WINGED HELIX-TURN-HELIX TRANSCRIPTIONAL REGULATOR, RRF2 FAMILY"/>
    <property type="match status" value="1"/>
</dbReference>
<dbReference type="GO" id="GO:0003677">
    <property type="term" value="F:DNA binding"/>
    <property type="evidence" value="ECO:0007669"/>
    <property type="project" value="UniProtKB-KW"/>
</dbReference>
<gene>
    <name evidence="2" type="ORF">BG261_03095</name>
</gene>
<dbReference type="InterPro" id="IPR000944">
    <property type="entry name" value="Tscrpt_reg_Rrf2"/>
</dbReference>
<dbReference type="InterPro" id="IPR036390">
    <property type="entry name" value="WH_DNA-bd_sf"/>
</dbReference>
<dbReference type="PROSITE" id="PS51197">
    <property type="entry name" value="HTH_RRF2_2"/>
    <property type="match status" value="1"/>
</dbReference>
<evidence type="ECO:0000313" key="2">
    <source>
        <dbReference type="EMBL" id="OFI49582.1"/>
    </source>
</evidence>
<evidence type="ECO:0008006" key="4">
    <source>
        <dbReference type="Google" id="ProtNLM"/>
    </source>
</evidence>
<keyword evidence="1" id="KW-0238">DNA-binding</keyword>
<accession>A0A1E8GMW3</accession>
<comment type="caution">
    <text evidence="2">The sequence shown here is derived from an EMBL/GenBank/DDBJ whole genome shotgun (WGS) entry which is preliminary data.</text>
</comment>